<dbReference type="FunFam" id="1.20.5.1500:FF:000001">
    <property type="entry name" value="Nucleosome assembly protein 1-like 1"/>
    <property type="match status" value="1"/>
</dbReference>
<dbReference type="GO" id="GO:0006334">
    <property type="term" value="P:nucleosome assembly"/>
    <property type="evidence" value="ECO:0007669"/>
    <property type="project" value="InterPro"/>
</dbReference>
<evidence type="ECO:0000256" key="3">
    <source>
        <dbReference type="ARBA" id="ARBA00009947"/>
    </source>
</evidence>
<dbReference type="GO" id="GO:0005634">
    <property type="term" value="C:nucleus"/>
    <property type="evidence" value="ECO:0007669"/>
    <property type="project" value="UniProtKB-SubCell"/>
</dbReference>
<evidence type="ECO:0000256" key="6">
    <source>
        <dbReference type="ARBA" id="ARBA00023242"/>
    </source>
</evidence>
<sequence length="360" mass="40517">MISCKDKIKELLLSCQVPPISAGIFKMQIVMLSAPQAKLAKLGLDQTPEEFVASLAPPIKRRVEALQELQSKHDELEAQFRKERAELEAKYEKLYAPLYVERSEIVQGSKDVPPKEDDAAGEENVKGIPEFWLAVLLKCDLTMDMIKDKDMDVLKYLRDIQSEALVVDGVPHGFKLRFLFDPNPYFTNEVLEKTYYMLPEDDGVLERAEGTKIEWNAGKDVTVKIMKKKPKKGGKGDSKPQVKTERVDSFFNFFDPPQVPDSEEEIDEDTMEELQAIIEADYEVGATIREKLIPEAVSWYTGEAVEEDGLYLPEDEDEEDEDFDDEEGEEGEDDGETVPGAGGEGQAAGGQQQPPECKQQ</sequence>
<dbReference type="GO" id="GO:0000724">
    <property type="term" value="P:double-strand break repair via homologous recombination"/>
    <property type="evidence" value="ECO:0007669"/>
    <property type="project" value="UniProtKB-ARBA"/>
</dbReference>
<dbReference type="AlphaFoldDB" id="A0A8J4B2R0"/>
<dbReference type="Proteomes" id="UP000747399">
    <property type="component" value="Unassembled WGS sequence"/>
</dbReference>
<evidence type="ECO:0000256" key="1">
    <source>
        <dbReference type="ARBA" id="ARBA00004123"/>
    </source>
</evidence>
<evidence type="ECO:0000256" key="7">
    <source>
        <dbReference type="RuleBase" id="RU003876"/>
    </source>
</evidence>
<evidence type="ECO:0008006" key="12">
    <source>
        <dbReference type="Google" id="ProtNLM"/>
    </source>
</evidence>
<evidence type="ECO:0000256" key="4">
    <source>
        <dbReference type="ARBA" id="ARBA00022490"/>
    </source>
</evidence>
<keyword evidence="11" id="KW-1185">Reference proteome</keyword>
<dbReference type="Gene3D" id="3.30.1120.90">
    <property type="entry name" value="Nucleosome assembly protein"/>
    <property type="match status" value="1"/>
</dbReference>
<protein>
    <recommendedName>
        <fullName evidence="12">Nucleosome assembly protein</fullName>
    </recommendedName>
</protein>
<reference evidence="10" key="1">
    <citation type="journal article" date="2021" name="Proc. Natl. Acad. Sci. U.S.A.">
        <title>Three genomes in the algal genus Volvox reveal the fate of a haploid sex-determining region after a transition to homothallism.</title>
        <authorList>
            <person name="Yamamoto K."/>
            <person name="Hamaji T."/>
            <person name="Kawai-Toyooka H."/>
            <person name="Matsuzaki R."/>
            <person name="Takahashi F."/>
            <person name="Nishimura Y."/>
            <person name="Kawachi M."/>
            <person name="Noguchi H."/>
            <person name="Minakuchi Y."/>
            <person name="Umen J.G."/>
            <person name="Toyoda A."/>
            <person name="Nozaki H."/>
        </authorList>
    </citation>
    <scope>NUCLEOTIDE SEQUENCE</scope>
    <source>
        <strain evidence="10">NIES-3780</strain>
    </source>
</reference>
<evidence type="ECO:0000256" key="9">
    <source>
        <dbReference type="SAM" id="MobiDB-lite"/>
    </source>
</evidence>
<dbReference type="InterPro" id="IPR037231">
    <property type="entry name" value="NAP-like_sf"/>
</dbReference>
<proteinExistence type="inferred from homology"/>
<comment type="caution">
    <text evidence="10">The sequence shown here is derived from an EMBL/GenBank/DDBJ whole genome shotgun (WGS) entry which is preliminary data.</text>
</comment>
<dbReference type="SUPFAM" id="SSF143113">
    <property type="entry name" value="NAP-like"/>
    <property type="match status" value="1"/>
</dbReference>
<evidence type="ECO:0000256" key="8">
    <source>
        <dbReference type="SAM" id="Coils"/>
    </source>
</evidence>
<keyword evidence="4" id="KW-0963">Cytoplasm</keyword>
<comment type="subcellular location">
    <subcellularLocation>
        <location evidence="2">Cytoplasm</location>
    </subcellularLocation>
    <subcellularLocation>
        <location evidence="1">Nucleus</location>
    </subcellularLocation>
</comment>
<feature type="compositionally biased region" description="Acidic residues" evidence="9">
    <location>
        <begin position="304"/>
        <end position="336"/>
    </location>
</feature>
<dbReference type="PANTHER" id="PTHR11875">
    <property type="entry name" value="TESTIS-SPECIFIC Y-ENCODED PROTEIN"/>
    <property type="match status" value="1"/>
</dbReference>
<dbReference type="InterPro" id="IPR002164">
    <property type="entry name" value="NAP_family"/>
</dbReference>
<evidence type="ECO:0000256" key="2">
    <source>
        <dbReference type="ARBA" id="ARBA00004496"/>
    </source>
</evidence>
<evidence type="ECO:0000256" key="5">
    <source>
        <dbReference type="ARBA" id="ARBA00023186"/>
    </source>
</evidence>
<name>A0A8J4B2R0_9CHLO</name>
<feature type="region of interest" description="Disordered" evidence="9">
    <location>
        <begin position="298"/>
        <end position="360"/>
    </location>
</feature>
<comment type="similarity">
    <text evidence="3 7">Belongs to the nucleosome assembly protein (NAP) family.</text>
</comment>
<feature type="compositionally biased region" description="Low complexity" evidence="9">
    <location>
        <begin position="349"/>
        <end position="360"/>
    </location>
</feature>
<organism evidence="10 11">
    <name type="scientific">Volvox africanus</name>
    <dbReference type="NCBI Taxonomy" id="51714"/>
    <lineage>
        <taxon>Eukaryota</taxon>
        <taxon>Viridiplantae</taxon>
        <taxon>Chlorophyta</taxon>
        <taxon>core chlorophytes</taxon>
        <taxon>Chlorophyceae</taxon>
        <taxon>CS clade</taxon>
        <taxon>Chlamydomonadales</taxon>
        <taxon>Volvocaceae</taxon>
        <taxon>Volvox</taxon>
    </lineage>
</organism>
<gene>
    <name evidence="10" type="ORF">Vafri_7768</name>
</gene>
<keyword evidence="6" id="KW-0539">Nucleus</keyword>
<evidence type="ECO:0000313" key="11">
    <source>
        <dbReference type="Proteomes" id="UP000747399"/>
    </source>
</evidence>
<dbReference type="Pfam" id="PF00956">
    <property type="entry name" value="NAP"/>
    <property type="match status" value="1"/>
</dbReference>
<accession>A0A8J4B2R0</accession>
<feature type="coiled-coil region" evidence="8">
    <location>
        <begin position="59"/>
        <end position="93"/>
    </location>
</feature>
<evidence type="ECO:0000313" key="10">
    <source>
        <dbReference type="EMBL" id="GIL51857.1"/>
    </source>
</evidence>
<keyword evidence="5" id="KW-0143">Chaperone</keyword>
<dbReference type="GO" id="GO:0005737">
    <property type="term" value="C:cytoplasm"/>
    <property type="evidence" value="ECO:0007669"/>
    <property type="project" value="UniProtKB-SubCell"/>
</dbReference>
<dbReference type="Gene3D" id="1.20.5.1500">
    <property type="match status" value="1"/>
</dbReference>
<dbReference type="EMBL" id="BNCO01000011">
    <property type="protein sequence ID" value="GIL51857.1"/>
    <property type="molecule type" value="Genomic_DNA"/>
</dbReference>
<dbReference type="FunFam" id="3.30.1120.90:FF:000005">
    <property type="entry name" value="Nucleosome assembly protein11"/>
    <property type="match status" value="1"/>
</dbReference>
<dbReference type="GO" id="GO:0042393">
    <property type="term" value="F:histone binding"/>
    <property type="evidence" value="ECO:0007669"/>
    <property type="project" value="UniProtKB-ARBA"/>
</dbReference>
<keyword evidence="8" id="KW-0175">Coiled coil</keyword>